<dbReference type="EMBL" id="CP071444">
    <property type="protein sequence ID" value="QSX08647.1"/>
    <property type="molecule type" value="Genomic_DNA"/>
</dbReference>
<evidence type="ECO:0000313" key="3">
    <source>
        <dbReference type="Proteomes" id="UP000663499"/>
    </source>
</evidence>
<keyword evidence="1" id="KW-0812">Transmembrane</keyword>
<protein>
    <submittedName>
        <fullName evidence="2">Uncharacterized protein</fullName>
    </submittedName>
</protein>
<dbReference type="AlphaFoldDB" id="A0A975AHN9"/>
<evidence type="ECO:0000256" key="1">
    <source>
        <dbReference type="SAM" id="Phobius"/>
    </source>
</evidence>
<accession>A0A975AHN9</accession>
<keyword evidence="1" id="KW-0472">Membrane</keyword>
<evidence type="ECO:0000313" key="2">
    <source>
        <dbReference type="EMBL" id="QSX08647.1"/>
    </source>
</evidence>
<dbReference type="RefSeq" id="WP_207299988.1">
    <property type="nucleotide sequence ID" value="NZ_CP071444.1"/>
</dbReference>
<proteinExistence type="predicted"/>
<gene>
    <name evidence="2" type="ORF">J0B03_00715</name>
</gene>
<dbReference type="Proteomes" id="UP000663499">
    <property type="component" value="Chromosome"/>
</dbReference>
<organism evidence="2 3">
    <name type="scientific">Alkalibacter rhizosphaerae</name>
    <dbReference type="NCBI Taxonomy" id="2815577"/>
    <lineage>
        <taxon>Bacteria</taxon>
        <taxon>Bacillati</taxon>
        <taxon>Bacillota</taxon>
        <taxon>Clostridia</taxon>
        <taxon>Eubacteriales</taxon>
        <taxon>Eubacteriaceae</taxon>
        <taxon>Alkalibacter</taxon>
    </lineage>
</organism>
<sequence>MSRGGKTGSTRGAILLVVLMLVLFLSLFSLLLTPMTLLHHKSIVHYGESISMEKLAYGVRELALELLEREWTTAWDSGWVVWNEEHSYRYRISYVSDYERTLDVFVKNNVLERHFSGRVVKSLPVLSLKDMAGYGIYSTEDLFIEDLAKIRATPPLVGIGTLKNMNIFNFGGPNRLNMHINGNIYLESIRWESFHNSYVLNPSVLPLYDDIMMGEFIYLLQNRCGDRMGIEGNQYSQVVDLGSMPDDLDVFVVENVEELTVGGSFSGLLILRRCNRVVLEDVEITGMMILSGCQVHSMVDGRIHGVFGLVETFGSTPLDLELEYDPQFLTGLEEYLTMEITEPANRGQVYVEEFTQSQ</sequence>
<feature type="transmembrane region" description="Helical" evidence="1">
    <location>
        <begin position="12"/>
        <end position="32"/>
    </location>
</feature>
<reference evidence="2" key="1">
    <citation type="submission" date="2021-03" db="EMBL/GenBank/DDBJ databases">
        <title>Alkalibacter marinus sp. nov., isolated from tidal flat sediment.</title>
        <authorList>
            <person name="Namirimu T."/>
            <person name="Yang J.-A."/>
            <person name="Yang S.-H."/>
            <person name="Kim Y.-J."/>
            <person name="Kwon K.K."/>
        </authorList>
    </citation>
    <scope>NUCLEOTIDE SEQUENCE</scope>
    <source>
        <strain evidence="2">ES005</strain>
    </source>
</reference>
<keyword evidence="1" id="KW-1133">Transmembrane helix</keyword>
<dbReference type="KEGG" id="alka:J0B03_00715"/>
<keyword evidence="3" id="KW-1185">Reference proteome</keyword>
<name>A0A975AHN9_9FIRM</name>